<proteinExistence type="predicted"/>
<protein>
    <recommendedName>
        <fullName evidence="3">Hemerythrin-like domain-containing protein</fullName>
    </recommendedName>
</protein>
<name>A0ABT1VUT7_9PROT</name>
<accession>A0ABT1VUT7</accession>
<dbReference type="EMBL" id="JAMZEJ010000003">
    <property type="protein sequence ID" value="MCQ8240108.1"/>
    <property type="molecule type" value="Genomic_DNA"/>
</dbReference>
<evidence type="ECO:0000313" key="2">
    <source>
        <dbReference type="Proteomes" id="UP001524547"/>
    </source>
</evidence>
<comment type="caution">
    <text evidence="1">The sequence shown here is derived from an EMBL/GenBank/DDBJ whole genome shotgun (WGS) entry which is preliminary data.</text>
</comment>
<organism evidence="1 2">
    <name type="scientific">Rhizosaccharibacter radicis</name>
    <dbReference type="NCBI Taxonomy" id="2782605"/>
    <lineage>
        <taxon>Bacteria</taxon>
        <taxon>Pseudomonadati</taxon>
        <taxon>Pseudomonadota</taxon>
        <taxon>Alphaproteobacteria</taxon>
        <taxon>Acetobacterales</taxon>
        <taxon>Acetobacteraceae</taxon>
        <taxon>Rhizosaccharibacter</taxon>
    </lineage>
</organism>
<reference evidence="1 2" key="1">
    <citation type="submission" date="2022-06" db="EMBL/GenBank/DDBJ databases">
        <title>Rhizosaccharibacter gen. nov. sp. nov. KSS12, endophytic bacteria isolated from sugarcane.</title>
        <authorList>
            <person name="Pitiwittayakul N."/>
        </authorList>
    </citation>
    <scope>NUCLEOTIDE SEQUENCE [LARGE SCALE GENOMIC DNA]</scope>
    <source>
        <strain evidence="1 2">KSS12</strain>
    </source>
</reference>
<evidence type="ECO:0008006" key="3">
    <source>
        <dbReference type="Google" id="ProtNLM"/>
    </source>
</evidence>
<dbReference type="RefSeq" id="WP_422918859.1">
    <property type="nucleotide sequence ID" value="NZ_JAMZEJ010000003.1"/>
</dbReference>
<gene>
    <name evidence="1" type="ORF">NFI88_04545</name>
</gene>
<keyword evidence="2" id="KW-1185">Reference proteome</keyword>
<dbReference type="Proteomes" id="UP001524547">
    <property type="component" value="Unassembled WGS sequence"/>
</dbReference>
<sequence>MSVSPEGAVAEEQRRRSLVADAILLLRDLAASREGEFRRRFLPPLSRSLPRHDPDHLRAAQLLEAAGRELDAASTQLRAAPRLDPARLAGRHGGLASGLLMLAELDDEFERHAGFLRELLGGDADAPWSVADADGLRGHAAFFRDWVRRRADLIGSWG</sequence>
<evidence type="ECO:0000313" key="1">
    <source>
        <dbReference type="EMBL" id="MCQ8240108.1"/>
    </source>
</evidence>